<dbReference type="EMBL" id="JAHZIK010002080">
    <property type="protein sequence ID" value="MBW7460199.1"/>
    <property type="molecule type" value="Genomic_DNA"/>
</dbReference>
<name>A0ABS7CH54_9BACL</name>
<evidence type="ECO:0000256" key="3">
    <source>
        <dbReference type="ARBA" id="ARBA00023163"/>
    </source>
</evidence>
<dbReference type="PROSITE" id="PS50977">
    <property type="entry name" value="HTH_TETR_2"/>
    <property type="match status" value="1"/>
</dbReference>
<evidence type="ECO:0000256" key="4">
    <source>
        <dbReference type="PROSITE-ProRule" id="PRU00335"/>
    </source>
</evidence>
<keyword evidence="7" id="KW-1185">Reference proteome</keyword>
<reference evidence="6 7" key="1">
    <citation type="submission" date="2021-07" db="EMBL/GenBank/DDBJ databases">
        <title>Paenibacillus radiodurans sp. nov., isolated from the southeastern edge of Tengger Desert.</title>
        <authorList>
            <person name="Zhang G."/>
        </authorList>
    </citation>
    <scope>NUCLEOTIDE SEQUENCE [LARGE SCALE GENOMIC DNA]</scope>
    <source>
        <strain evidence="6 7">CCM 7311</strain>
    </source>
</reference>
<accession>A0ABS7CH54</accession>
<keyword evidence="1" id="KW-0805">Transcription regulation</keyword>
<protein>
    <submittedName>
        <fullName evidence="6">TetR/AcrR family transcriptional regulator</fullName>
    </submittedName>
</protein>
<dbReference type="Gene3D" id="1.10.10.60">
    <property type="entry name" value="Homeodomain-like"/>
    <property type="match status" value="1"/>
</dbReference>
<gene>
    <name evidence="6" type="ORF">K0U00_39670</name>
</gene>
<dbReference type="Pfam" id="PF16925">
    <property type="entry name" value="TetR_C_13"/>
    <property type="match status" value="1"/>
</dbReference>
<organism evidence="6 7">
    <name type="scientific">Paenibacillus sepulcri</name>
    <dbReference type="NCBI Taxonomy" id="359917"/>
    <lineage>
        <taxon>Bacteria</taxon>
        <taxon>Bacillati</taxon>
        <taxon>Bacillota</taxon>
        <taxon>Bacilli</taxon>
        <taxon>Bacillales</taxon>
        <taxon>Paenibacillaceae</taxon>
        <taxon>Paenibacillus</taxon>
    </lineage>
</organism>
<dbReference type="Gene3D" id="1.10.357.10">
    <property type="entry name" value="Tetracycline Repressor, domain 2"/>
    <property type="match status" value="1"/>
</dbReference>
<sequence>MSRNREFEVNDVLNKAMDLFWFQGYEKTSMSNLVETMGVHRKSIYNTFGDKHSLYMKAIERYDQAIGAETRSLIKNTASAKQAIRQLFEFSAMAEAGPKGCLTVNSAVELAQHDSEVAIKVNESFASGEKLLLELVTLGQNTGEIADHHNAESLAYYLNNAWIGMRVLVKTTDDKEKLKGIIDTTLAILER</sequence>
<dbReference type="InterPro" id="IPR036271">
    <property type="entry name" value="Tet_transcr_reg_TetR-rel_C_sf"/>
</dbReference>
<evidence type="ECO:0000256" key="2">
    <source>
        <dbReference type="ARBA" id="ARBA00023125"/>
    </source>
</evidence>
<dbReference type="RefSeq" id="WP_210045411.1">
    <property type="nucleotide sequence ID" value="NZ_JBHLVU010000010.1"/>
</dbReference>
<evidence type="ECO:0000259" key="5">
    <source>
        <dbReference type="PROSITE" id="PS50977"/>
    </source>
</evidence>
<dbReference type="InterPro" id="IPR011075">
    <property type="entry name" value="TetR_C"/>
</dbReference>
<dbReference type="SUPFAM" id="SSF48498">
    <property type="entry name" value="Tetracyclin repressor-like, C-terminal domain"/>
    <property type="match status" value="1"/>
</dbReference>
<dbReference type="SUPFAM" id="SSF46689">
    <property type="entry name" value="Homeodomain-like"/>
    <property type="match status" value="1"/>
</dbReference>
<comment type="caution">
    <text evidence="6">The sequence shown here is derived from an EMBL/GenBank/DDBJ whole genome shotgun (WGS) entry which is preliminary data.</text>
</comment>
<dbReference type="InterPro" id="IPR001647">
    <property type="entry name" value="HTH_TetR"/>
</dbReference>
<keyword evidence="3" id="KW-0804">Transcription</keyword>
<feature type="DNA-binding region" description="H-T-H motif" evidence="4">
    <location>
        <begin position="29"/>
        <end position="48"/>
    </location>
</feature>
<dbReference type="Proteomes" id="UP001519887">
    <property type="component" value="Unassembled WGS sequence"/>
</dbReference>
<dbReference type="InterPro" id="IPR009057">
    <property type="entry name" value="Homeodomain-like_sf"/>
</dbReference>
<proteinExistence type="predicted"/>
<dbReference type="Pfam" id="PF00440">
    <property type="entry name" value="TetR_N"/>
    <property type="match status" value="1"/>
</dbReference>
<dbReference type="PANTHER" id="PTHR47506">
    <property type="entry name" value="TRANSCRIPTIONAL REGULATORY PROTEIN"/>
    <property type="match status" value="1"/>
</dbReference>
<feature type="domain" description="HTH tetR-type" evidence="5">
    <location>
        <begin position="6"/>
        <end position="66"/>
    </location>
</feature>
<dbReference type="PANTHER" id="PTHR47506:SF10">
    <property type="entry name" value="TRANSCRIPTIONAL REGULATORY PROTEIN"/>
    <property type="match status" value="1"/>
</dbReference>
<evidence type="ECO:0000313" key="7">
    <source>
        <dbReference type="Proteomes" id="UP001519887"/>
    </source>
</evidence>
<evidence type="ECO:0000313" key="6">
    <source>
        <dbReference type="EMBL" id="MBW7460199.1"/>
    </source>
</evidence>
<evidence type="ECO:0000256" key="1">
    <source>
        <dbReference type="ARBA" id="ARBA00023015"/>
    </source>
</evidence>
<keyword evidence="2 4" id="KW-0238">DNA-binding</keyword>